<sequence>MRMEIDGGVRGFRQKNPHYFHLSPRSLSSSSASSAMGFKLSVEATAGRSRWPGGGVSSTGVSGFRGEVDSAPSSASPPPHH</sequence>
<dbReference type="Proteomes" id="UP001219934">
    <property type="component" value="Unassembled WGS sequence"/>
</dbReference>
<dbReference type="AlphaFoldDB" id="A0AAD6BCF6"/>
<organism evidence="2 3">
    <name type="scientific">Pogonophryne albipinna</name>
    <dbReference type="NCBI Taxonomy" id="1090488"/>
    <lineage>
        <taxon>Eukaryota</taxon>
        <taxon>Metazoa</taxon>
        <taxon>Chordata</taxon>
        <taxon>Craniata</taxon>
        <taxon>Vertebrata</taxon>
        <taxon>Euteleostomi</taxon>
        <taxon>Actinopterygii</taxon>
        <taxon>Neopterygii</taxon>
        <taxon>Teleostei</taxon>
        <taxon>Neoteleostei</taxon>
        <taxon>Acanthomorphata</taxon>
        <taxon>Eupercaria</taxon>
        <taxon>Perciformes</taxon>
        <taxon>Notothenioidei</taxon>
        <taxon>Pogonophryne</taxon>
    </lineage>
</organism>
<name>A0AAD6BCF6_9TELE</name>
<accession>A0AAD6BCF6</accession>
<evidence type="ECO:0000313" key="3">
    <source>
        <dbReference type="Proteomes" id="UP001219934"/>
    </source>
</evidence>
<keyword evidence="3" id="KW-1185">Reference proteome</keyword>
<comment type="caution">
    <text evidence="2">The sequence shown here is derived from an EMBL/GenBank/DDBJ whole genome shotgun (WGS) entry which is preliminary data.</text>
</comment>
<feature type="region of interest" description="Disordered" evidence="1">
    <location>
        <begin position="46"/>
        <end position="81"/>
    </location>
</feature>
<protein>
    <submittedName>
        <fullName evidence="2">Uncharacterized protein</fullName>
    </submittedName>
</protein>
<reference evidence="2" key="1">
    <citation type="submission" date="2022-11" db="EMBL/GenBank/DDBJ databases">
        <title>Chromosome-level genome of Pogonophryne albipinna.</title>
        <authorList>
            <person name="Jo E."/>
        </authorList>
    </citation>
    <scope>NUCLEOTIDE SEQUENCE</scope>
    <source>
        <strain evidence="2">SGF0006</strain>
        <tissue evidence="2">Muscle</tissue>
    </source>
</reference>
<feature type="non-terminal residue" evidence="2">
    <location>
        <position position="81"/>
    </location>
</feature>
<proteinExistence type="predicted"/>
<gene>
    <name evidence="2" type="ORF">JOQ06_027179</name>
</gene>
<evidence type="ECO:0000256" key="1">
    <source>
        <dbReference type="SAM" id="MobiDB-lite"/>
    </source>
</evidence>
<dbReference type="EMBL" id="JAPTMU010000007">
    <property type="protein sequence ID" value="KAJ4940888.1"/>
    <property type="molecule type" value="Genomic_DNA"/>
</dbReference>
<evidence type="ECO:0000313" key="2">
    <source>
        <dbReference type="EMBL" id="KAJ4940888.1"/>
    </source>
</evidence>